<dbReference type="AlphaFoldDB" id="A0A3M7R6K4"/>
<evidence type="ECO:0000313" key="3">
    <source>
        <dbReference type="Proteomes" id="UP000276133"/>
    </source>
</evidence>
<comment type="caution">
    <text evidence="2">The sequence shown here is derived from an EMBL/GenBank/DDBJ whole genome shotgun (WGS) entry which is preliminary data.</text>
</comment>
<organism evidence="2 3">
    <name type="scientific">Brachionus plicatilis</name>
    <name type="common">Marine rotifer</name>
    <name type="synonym">Brachionus muelleri</name>
    <dbReference type="NCBI Taxonomy" id="10195"/>
    <lineage>
        <taxon>Eukaryota</taxon>
        <taxon>Metazoa</taxon>
        <taxon>Spiralia</taxon>
        <taxon>Gnathifera</taxon>
        <taxon>Rotifera</taxon>
        <taxon>Eurotatoria</taxon>
        <taxon>Monogononta</taxon>
        <taxon>Pseudotrocha</taxon>
        <taxon>Ploima</taxon>
        <taxon>Brachionidae</taxon>
        <taxon>Brachionus</taxon>
    </lineage>
</organism>
<keyword evidence="2" id="KW-0548">Nucleotidyltransferase</keyword>
<dbReference type="OrthoDB" id="414730at2759"/>
<evidence type="ECO:0000256" key="1">
    <source>
        <dbReference type="SAM" id="Phobius"/>
    </source>
</evidence>
<keyword evidence="1" id="KW-0472">Membrane</keyword>
<protein>
    <submittedName>
        <fullName evidence="2">RNA-directed DNA polymerase from mobile element jockey-like</fullName>
    </submittedName>
</protein>
<keyword evidence="3" id="KW-1185">Reference proteome</keyword>
<dbReference type="EMBL" id="REGN01004084">
    <property type="protein sequence ID" value="RNA19233.1"/>
    <property type="molecule type" value="Genomic_DNA"/>
</dbReference>
<dbReference type="GO" id="GO:0003964">
    <property type="term" value="F:RNA-directed DNA polymerase activity"/>
    <property type="evidence" value="ECO:0007669"/>
    <property type="project" value="UniProtKB-KW"/>
</dbReference>
<feature type="transmembrane region" description="Helical" evidence="1">
    <location>
        <begin position="14"/>
        <end position="32"/>
    </location>
</feature>
<proteinExistence type="predicted"/>
<dbReference type="Proteomes" id="UP000276133">
    <property type="component" value="Unassembled WGS sequence"/>
</dbReference>
<sequence length="135" mass="16050">MSPFPLSTWIERDILFIILPQWSVLFLFVLYIDDLPDWRNNVCKMYADENKVIAVKKYGVENKLQEDINNTFEWCIIWLMRLDGSKCKVVRFGRKNPKKKHLIEENGNRKFSEQLNAGVNRASWILDVEIEEDIN</sequence>
<keyword evidence="1" id="KW-0812">Transmembrane</keyword>
<dbReference type="STRING" id="10195.A0A3M7R6K4"/>
<accession>A0A3M7R6K4</accession>
<reference evidence="2 3" key="1">
    <citation type="journal article" date="2018" name="Sci. Rep.">
        <title>Genomic signatures of local adaptation to the degree of environmental predictability in rotifers.</title>
        <authorList>
            <person name="Franch-Gras L."/>
            <person name="Hahn C."/>
            <person name="Garcia-Roger E.M."/>
            <person name="Carmona M.J."/>
            <person name="Serra M."/>
            <person name="Gomez A."/>
        </authorList>
    </citation>
    <scope>NUCLEOTIDE SEQUENCE [LARGE SCALE GENOMIC DNA]</scope>
    <source>
        <strain evidence="2">HYR1</strain>
    </source>
</reference>
<keyword evidence="1" id="KW-1133">Transmembrane helix</keyword>
<keyword evidence="2" id="KW-0808">Transferase</keyword>
<name>A0A3M7R6K4_BRAPC</name>
<keyword evidence="2" id="KW-0695">RNA-directed DNA polymerase</keyword>
<gene>
    <name evidence="2" type="ORF">BpHYR1_008826</name>
</gene>
<evidence type="ECO:0000313" key="2">
    <source>
        <dbReference type="EMBL" id="RNA19233.1"/>
    </source>
</evidence>